<dbReference type="Gene3D" id="3.40.366.10">
    <property type="entry name" value="Malonyl-Coenzyme A Acyl Carrier Protein, domain 2"/>
    <property type="match status" value="1"/>
</dbReference>
<dbReference type="InterPro" id="IPR014031">
    <property type="entry name" value="Ketoacyl_synth_C"/>
</dbReference>
<dbReference type="PANTHER" id="PTHR43775">
    <property type="entry name" value="FATTY ACID SYNTHASE"/>
    <property type="match status" value="1"/>
</dbReference>
<feature type="domain" description="Ketosynthase family 3 (KS3)" evidence="8">
    <location>
        <begin position="336"/>
        <end position="761"/>
    </location>
</feature>
<dbReference type="Pfam" id="PF08240">
    <property type="entry name" value="ADH_N"/>
    <property type="match status" value="1"/>
</dbReference>
<evidence type="ECO:0000313" key="10">
    <source>
        <dbReference type="EMBL" id="KAL1634752.1"/>
    </source>
</evidence>
<dbReference type="InterPro" id="IPR013968">
    <property type="entry name" value="PKS_KR"/>
</dbReference>
<dbReference type="CDD" id="cd00833">
    <property type="entry name" value="PKS"/>
    <property type="match status" value="1"/>
</dbReference>
<dbReference type="InterPro" id="IPR042104">
    <property type="entry name" value="PKS_dehydratase_sf"/>
</dbReference>
<evidence type="ECO:0000256" key="5">
    <source>
        <dbReference type="ARBA" id="ARBA00023268"/>
    </source>
</evidence>
<dbReference type="InterPro" id="IPR016036">
    <property type="entry name" value="Malonyl_transacylase_ACP-bd"/>
</dbReference>
<keyword evidence="2" id="KW-0597">Phosphoprotein</keyword>
<keyword evidence="3" id="KW-0808">Transferase</keyword>
<dbReference type="InterPro" id="IPR049551">
    <property type="entry name" value="PKS_DH_C"/>
</dbReference>
<dbReference type="InterPro" id="IPR020841">
    <property type="entry name" value="PKS_Beta-ketoAc_synthase_dom"/>
</dbReference>
<dbReference type="PROSITE" id="PS52019">
    <property type="entry name" value="PKS_MFAS_DH"/>
    <property type="match status" value="1"/>
</dbReference>
<comment type="caution">
    <text evidence="10">The sequence shown here is derived from an EMBL/GenBank/DDBJ whole genome shotgun (WGS) entry which is preliminary data.</text>
</comment>
<dbReference type="SUPFAM" id="SSF50129">
    <property type="entry name" value="GroES-like"/>
    <property type="match status" value="1"/>
</dbReference>
<dbReference type="SUPFAM" id="SSF53901">
    <property type="entry name" value="Thiolase-like"/>
    <property type="match status" value="1"/>
</dbReference>
<dbReference type="Gene3D" id="3.40.50.720">
    <property type="entry name" value="NAD(P)-binding Rossmann-like Domain"/>
    <property type="match status" value="1"/>
</dbReference>
<keyword evidence="5" id="KW-0511">Multifunctional enzyme</keyword>
<dbReference type="Proteomes" id="UP001521116">
    <property type="component" value="Unassembled WGS sequence"/>
</dbReference>
<dbReference type="InterPro" id="IPR005645">
    <property type="entry name" value="FSH-like_dom"/>
</dbReference>
<dbReference type="SMART" id="SM00829">
    <property type="entry name" value="PKS_ER"/>
    <property type="match status" value="1"/>
</dbReference>
<feature type="active site" description="Proton acceptor; for dehydratase activity" evidence="6">
    <location>
        <position position="1313"/>
    </location>
</feature>
<dbReference type="PROSITE" id="PS00012">
    <property type="entry name" value="PHOSPHOPANTETHEINE"/>
    <property type="match status" value="1"/>
</dbReference>
<feature type="active site" description="Proton donor; for dehydratase activity" evidence="6">
    <location>
        <position position="1503"/>
    </location>
</feature>
<evidence type="ECO:0000256" key="2">
    <source>
        <dbReference type="ARBA" id="ARBA00022553"/>
    </source>
</evidence>
<dbReference type="SUPFAM" id="SSF51735">
    <property type="entry name" value="NAD(P)-binding Rossmann-fold domains"/>
    <property type="match status" value="2"/>
</dbReference>
<feature type="domain" description="Carrier" evidence="7">
    <location>
        <begin position="2626"/>
        <end position="2703"/>
    </location>
</feature>
<reference evidence="10 11" key="1">
    <citation type="submission" date="2024-02" db="EMBL/GenBank/DDBJ databases">
        <title>De novo assembly and annotation of 12 fungi associated with fruit tree decline syndrome in Ontario, Canada.</title>
        <authorList>
            <person name="Sulman M."/>
            <person name="Ellouze W."/>
            <person name="Ilyukhin E."/>
        </authorList>
    </citation>
    <scope>NUCLEOTIDE SEQUENCE [LARGE SCALE GENOMIC DNA]</scope>
    <source>
        <strain evidence="10 11">M1-105</strain>
    </source>
</reference>
<dbReference type="Gene3D" id="3.40.47.10">
    <property type="match status" value="1"/>
</dbReference>
<feature type="region of interest" description="C-terminal hotdog fold" evidence="6">
    <location>
        <begin position="1436"/>
        <end position="1591"/>
    </location>
</feature>
<dbReference type="SMART" id="SM00823">
    <property type="entry name" value="PKS_PP"/>
    <property type="match status" value="1"/>
</dbReference>
<dbReference type="InterPro" id="IPR020843">
    <property type="entry name" value="ER"/>
</dbReference>
<evidence type="ECO:0000256" key="6">
    <source>
        <dbReference type="PROSITE-ProRule" id="PRU01363"/>
    </source>
</evidence>
<dbReference type="InterPro" id="IPR011032">
    <property type="entry name" value="GroES-like_sf"/>
</dbReference>
<evidence type="ECO:0000256" key="4">
    <source>
        <dbReference type="ARBA" id="ARBA00023002"/>
    </source>
</evidence>
<dbReference type="InterPro" id="IPR016035">
    <property type="entry name" value="Acyl_Trfase/lysoPLipase"/>
</dbReference>
<dbReference type="Gene3D" id="3.10.129.110">
    <property type="entry name" value="Polyketide synthase dehydratase"/>
    <property type="match status" value="1"/>
</dbReference>
<name>A0ABR3T5L6_9PEZI</name>
<gene>
    <name evidence="10" type="ORF">SLS56_002154</name>
</gene>
<dbReference type="Pfam" id="PF08659">
    <property type="entry name" value="KR"/>
    <property type="match status" value="1"/>
</dbReference>
<dbReference type="SUPFAM" id="SSF55048">
    <property type="entry name" value="Probable ACP-binding domain of malonyl-CoA ACP transacylase"/>
    <property type="match status" value="1"/>
</dbReference>
<dbReference type="Pfam" id="PF23297">
    <property type="entry name" value="ACP_SdgA_C"/>
    <property type="match status" value="1"/>
</dbReference>
<evidence type="ECO:0000256" key="3">
    <source>
        <dbReference type="ARBA" id="ARBA00022679"/>
    </source>
</evidence>
<evidence type="ECO:0000259" key="8">
    <source>
        <dbReference type="PROSITE" id="PS52004"/>
    </source>
</evidence>
<dbReference type="InterPro" id="IPR014043">
    <property type="entry name" value="Acyl_transferase_dom"/>
</dbReference>
<keyword evidence="1" id="KW-0596">Phosphopantetheine</keyword>
<dbReference type="PROSITE" id="PS50075">
    <property type="entry name" value="CARRIER"/>
    <property type="match status" value="1"/>
</dbReference>
<dbReference type="Pfam" id="PF02801">
    <property type="entry name" value="Ketoacyl-synt_C"/>
    <property type="match status" value="1"/>
</dbReference>
<evidence type="ECO:0000313" key="11">
    <source>
        <dbReference type="Proteomes" id="UP001521116"/>
    </source>
</evidence>
<dbReference type="Gene3D" id="1.10.1200.10">
    <property type="entry name" value="ACP-like"/>
    <property type="match status" value="1"/>
</dbReference>
<dbReference type="CDD" id="cd05195">
    <property type="entry name" value="enoyl_red"/>
    <property type="match status" value="1"/>
</dbReference>
<dbReference type="InterPro" id="IPR018201">
    <property type="entry name" value="Ketoacyl_synth_AS"/>
</dbReference>
<dbReference type="EMBL" id="JAJVDC020000014">
    <property type="protein sequence ID" value="KAL1634752.1"/>
    <property type="molecule type" value="Genomic_DNA"/>
</dbReference>
<dbReference type="InterPro" id="IPR001227">
    <property type="entry name" value="Ac_transferase_dom_sf"/>
</dbReference>
<dbReference type="InterPro" id="IPR050091">
    <property type="entry name" value="PKS_NRPS_Biosynth_Enz"/>
</dbReference>
<dbReference type="Pfam" id="PF00109">
    <property type="entry name" value="ketoacyl-synt"/>
    <property type="match status" value="1"/>
</dbReference>
<dbReference type="InterPro" id="IPR014030">
    <property type="entry name" value="Ketoacyl_synth_N"/>
</dbReference>
<dbReference type="SUPFAM" id="SSF47336">
    <property type="entry name" value="ACP-like"/>
    <property type="match status" value="1"/>
</dbReference>
<evidence type="ECO:0000259" key="9">
    <source>
        <dbReference type="PROSITE" id="PS52019"/>
    </source>
</evidence>
<proteinExistence type="predicted"/>
<organism evidence="10 11">
    <name type="scientific">Neofusicoccum ribis</name>
    <dbReference type="NCBI Taxonomy" id="45134"/>
    <lineage>
        <taxon>Eukaryota</taxon>
        <taxon>Fungi</taxon>
        <taxon>Dikarya</taxon>
        <taxon>Ascomycota</taxon>
        <taxon>Pezizomycotina</taxon>
        <taxon>Dothideomycetes</taxon>
        <taxon>Dothideomycetes incertae sedis</taxon>
        <taxon>Botryosphaeriales</taxon>
        <taxon>Botryosphaeriaceae</taxon>
        <taxon>Neofusicoccum</taxon>
    </lineage>
</organism>
<keyword evidence="11" id="KW-1185">Reference proteome</keyword>
<dbReference type="SUPFAM" id="SSF52151">
    <property type="entry name" value="FabD/lysophospholipase-like"/>
    <property type="match status" value="1"/>
</dbReference>
<dbReference type="PANTHER" id="PTHR43775:SF29">
    <property type="entry name" value="ASPERFURANONE POLYKETIDE SYNTHASE AFOG-RELATED"/>
    <property type="match status" value="1"/>
</dbReference>
<feature type="region of interest" description="N-terminal hotdog fold" evidence="6">
    <location>
        <begin position="1281"/>
        <end position="1411"/>
    </location>
</feature>
<dbReference type="Pfam" id="PF16197">
    <property type="entry name" value="KAsynt_C_assoc"/>
    <property type="match status" value="1"/>
</dbReference>
<dbReference type="Pfam" id="PF23114">
    <property type="entry name" value="NAD-bd_HRPKS_sdrA"/>
    <property type="match status" value="1"/>
</dbReference>
<dbReference type="InterPro" id="IPR036291">
    <property type="entry name" value="NAD(P)-bd_dom_sf"/>
</dbReference>
<dbReference type="SMART" id="SM00826">
    <property type="entry name" value="PKS_DH"/>
    <property type="match status" value="1"/>
</dbReference>
<dbReference type="InterPro" id="IPR049552">
    <property type="entry name" value="PKS_DH_N"/>
</dbReference>
<dbReference type="PROSITE" id="PS00606">
    <property type="entry name" value="KS3_1"/>
    <property type="match status" value="1"/>
</dbReference>
<dbReference type="InterPro" id="IPR049900">
    <property type="entry name" value="PKS_mFAS_DH"/>
</dbReference>
<dbReference type="Gene3D" id="3.90.180.10">
    <property type="entry name" value="Medium-chain alcohol dehydrogenases, catalytic domain"/>
    <property type="match status" value="1"/>
</dbReference>
<dbReference type="InterPro" id="IPR056501">
    <property type="entry name" value="NAD-bd_HRPKS_sdrA"/>
</dbReference>
<dbReference type="InterPro" id="IPR057326">
    <property type="entry name" value="KR_dom"/>
</dbReference>
<dbReference type="InterPro" id="IPR020806">
    <property type="entry name" value="PKS_PP-bd"/>
</dbReference>
<dbReference type="InterPro" id="IPR032821">
    <property type="entry name" value="PKS_assoc"/>
</dbReference>
<dbReference type="SMART" id="SM00822">
    <property type="entry name" value="PKS_KR"/>
    <property type="match status" value="1"/>
</dbReference>
<dbReference type="SMART" id="SM00825">
    <property type="entry name" value="PKS_KS"/>
    <property type="match status" value="1"/>
</dbReference>
<protein>
    <submittedName>
        <fullName evidence="10">Type I Iterative PKS</fullName>
    </submittedName>
</protein>
<dbReference type="InterPro" id="IPR013154">
    <property type="entry name" value="ADH-like_N"/>
</dbReference>
<dbReference type="InterPro" id="IPR006162">
    <property type="entry name" value="Ppantetheine_attach_site"/>
</dbReference>
<dbReference type="InterPro" id="IPR009081">
    <property type="entry name" value="PP-bd_ACP"/>
</dbReference>
<dbReference type="Pfam" id="PF21089">
    <property type="entry name" value="PKS_DH_N"/>
    <property type="match status" value="1"/>
</dbReference>
<dbReference type="Pfam" id="PF00698">
    <property type="entry name" value="Acyl_transf_1"/>
    <property type="match status" value="1"/>
</dbReference>
<evidence type="ECO:0000256" key="1">
    <source>
        <dbReference type="ARBA" id="ARBA00022450"/>
    </source>
</evidence>
<sequence length="2721" mass="293476">MGLPKLTSIMRILCLHGYGTSAAILESQLSAFIDSADPNYEFVFLNGEVECQKAQGVGNFVKGPFLCYNASFSPEDVRRSCELITEFIEVEGPFDGVLGFSQGGSLALSYLMQHELEKATEPPPFKFAVLLSTVVGFSPDDTFASDVLDSLTDAEIKLLAKYPDVDLSGLSAQKKALCLTTAKAFESAKTGGFIDRGTSSGDFAKRSHHSQPRVFHPMLLDKQTRIRIPTVHITGKKDHPMMVELSVLMRGICESRVVQSLMHTGAHDVPRRAEDVKAAWTAIEGAVRQSQQQICADLGIAAAFMRSHCRALDDPSHAANTDTMIPTQDPNYGDQVEPIAIVGMAGRFPGEASSVEKFWDMISQGRTGHSKVPSDRFDAEAWYHPNHERRGAIQPRSGFFLEEDPAVFDAPFFSITAKEAAGMDPMQRKLLEVAYEAFENAGIPMESLPRTQTGVYTGIMTYDYELMTAGDPLHLPQNAASGTSRAMLSNRISWFFDLRGPSFSLDTACSSSLYALHLACQSLRLGESTQALVTGTNMILSPNFISQLSSMHMLSPDGISHSFDSKANGYARGEAVAGIVVKTLRKALEDGDTIRAVIRGSGANQDGKTPGITMPSGEAQAALIRSTYEMAGLAMEDTGYFEAHGTGTSLGDPIELGAIGASFGAERSPDRPLIVGSVKTNIGHTEGSAGISGVIKAVLALERGVIPPVTGFEKLNPKLRLDDWRLSLPLKPTPWPTPGLRRASVNSFGFGGANAHVILDDAYHYLRGHSLMGNHRTIFEDSNSSDSGLSISDKSSSQGSDESKLFVFSAFDRAGVQRLGTAYAEFLQQKEQSTAISTDDLAHTLAMRRTQFDFRSYVVAPTLEVLRERLQAGLPKPNRAGRSDNAIFVFTGQGAQWPAMGRELLGNTLFRQSIERSQATLDTLGAGWRLVDLLSDPADTRIDLPTFSQPVCTIVQLALVDLLRHWGVRPRATVGHSSGEVAAAYGADLIGHEDAVRIGFWRGFYSEEVKKRVGEGRGAMMAAGVSEEDAQRYLQRLPAGLTAVVGCVNSPASVTLSGDSEAIDQLTAMLQQDGCFARKLRVQVAYHSPHMRTVADDFVTAVGEVVTHTSDIVMFSSVTEERIDDPATLGAHYWMRNLVSAVRFSGALTSLLNHSQAQGRASRRRTRVPWSAVVEVGPHEALKGPCRQIMAAWDSQAPERIPYTSILSRGKHAGETSKAAAGLLWAAGHPVALRRINDEQEQQDTFAVLPSLPPYPWNHAKGFWHEPPASASARLRSTPRSDLLGIPVPNQNPMEPCWRNFLRTSECPWQEDHVITGTVLYPAAGMLIMAIEAAQQLAAPDRILHGVEFRDVRFDKGLVIPAGDQGVETFLNVRPHAVLPDCFHYTVFSTPSAGTWTRHSWGSFAILYDDGVDEAASAAEWLQHTRNLEGIKARSQINIDTAAFYDQLQAIGTEYGPSFRNVVEAAAVPGERAGWATITIPDTKSTMPYEFETPHLIHPATLDAIFHLIFVAMGQGAPLAESAIPTTLESMFVSARQPSGVGSKFHGFASATSLTARDTCGDLVVSDESWTGAKIVIKGMVVTEVSSGASGTSTSLSAAGPKRAARLTWKEDIDALTGAHAEAILVNKAQEKAQGGLSKSGAQLATWLDLTCFKHADLDVLILGAPEWEDSIALLDRFAPVKDQRFRFKNCAVAASDEETASRLEALLAESQPDLTITTLEKVKELGEFDVILGPTTSAGLLHLVAPLLRPEGKLALAGAGGANTSWDKIIVDAGLRKPSTIIEDTESTLVIAEVDGDKESDIETKEVVLLHGSNRSAAASAFEERLSGSLADMGVHVSLADLTQVDELAGKAVISLLEIEEPFVITWTAEQFEQFRKLTAASYLLWITRGGILEAGETSLSFAPTTGLLRTVRVEKPQICLPHLDLSPSIDIASERAIELTLAAFRSSTKARVKGKNNEMEFAESGSLLFIPRAEADDGIDKEMELHSANVRSVLGPLYGSGTSRRLEARKAGHIDSVRWVDDVEAQRPLATGELEVRTSHVALNGPDIQAFLSGAATPTLGREVIGVVTRIGPGVTHLQPGDRVFTLYRGAFRTHVRKDQASFRRVPASLSSEAAAALPLSLGSAWHILVNVARIRPGESVLIDGATGDLGQALIQVARFLKASIYASVDSDTTKDLLSTERAVAPECIFDSRSSSLSTGLMLQTSSKGVDVIVSASTGAALRSLSSCVASEGRFVDISQQTEPTAFDPMFFKRSVSFSSVDVENMDDSKLYALVETVLAEMGSEAIASTRTYSVSDLSKAVAGAQSSHFDARAVVEFNDDANVPLLPPSPPRLELDPEGTYILAGGLGVLGLTIAEKMCSQGARHLVFLSRSGASTMKQQEALESFRSRGCAADAIKCDVTDASQVGELAQTISEKKWKVKGVVQLAMVLRDSIFENMTYDKWRTAVDPKVKGTWNLHSLLPQELDFFIILSSMSGIIGNTAQANYAAGNTYEDAVAHYRHGKGLAATTLNVGLVTDVDHFNEDSTIEDYLKKYSHWIPAQLTDHELQVALTAAMRGRSADGTAVPVQLLVGINDDVPRDGEGLNLWPHDRKFDHRASAASAAGGAKDDASAPRMRAAQTVRDAAAVVEEALRVNVANAMTASPSDIDVEKPLYSFGVDSLKAIEVRNWIFNELKADVSVFDVLSPSPLSKLAVRIVSKSALVSAEVAKGAAAEAMEE</sequence>
<dbReference type="InterPro" id="IPR029058">
    <property type="entry name" value="AB_hydrolase_fold"/>
</dbReference>
<dbReference type="InterPro" id="IPR020807">
    <property type="entry name" value="PKS_DH"/>
</dbReference>
<dbReference type="InterPro" id="IPR036736">
    <property type="entry name" value="ACP-like_sf"/>
</dbReference>
<evidence type="ECO:0000259" key="7">
    <source>
        <dbReference type="PROSITE" id="PS50075"/>
    </source>
</evidence>
<dbReference type="SMART" id="SM00827">
    <property type="entry name" value="PKS_AT"/>
    <property type="match status" value="1"/>
</dbReference>
<keyword evidence="4" id="KW-0560">Oxidoreductase</keyword>
<dbReference type="Gene3D" id="3.40.50.1820">
    <property type="entry name" value="alpha/beta hydrolase"/>
    <property type="match status" value="1"/>
</dbReference>
<feature type="domain" description="PKS/mFAS DH" evidence="9">
    <location>
        <begin position="1281"/>
        <end position="1591"/>
    </location>
</feature>
<dbReference type="Pfam" id="PF14765">
    <property type="entry name" value="PS-DH"/>
    <property type="match status" value="1"/>
</dbReference>
<accession>A0ABR3T5L6</accession>
<dbReference type="Pfam" id="PF03959">
    <property type="entry name" value="FSH1"/>
    <property type="match status" value="1"/>
</dbReference>
<dbReference type="PROSITE" id="PS52004">
    <property type="entry name" value="KS3_2"/>
    <property type="match status" value="1"/>
</dbReference>
<dbReference type="SUPFAM" id="SSF53474">
    <property type="entry name" value="alpha/beta-Hydrolases"/>
    <property type="match status" value="1"/>
</dbReference>
<dbReference type="InterPro" id="IPR016039">
    <property type="entry name" value="Thiolase-like"/>
</dbReference>